<evidence type="ECO:0000256" key="5">
    <source>
        <dbReference type="ARBA" id="ARBA00035202"/>
    </source>
</evidence>
<keyword evidence="6" id="KW-0694">RNA-binding</keyword>
<dbReference type="CDD" id="cd05797">
    <property type="entry name" value="Ribosomal_L10"/>
    <property type="match status" value="1"/>
</dbReference>
<dbReference type="InterPro" id="IPR002363">
    <property type="entry name" value="Ribosomal_uL10_CS_bac"/>
</dbReference>
<organism evidence="7 8">
    <name type="scientific">Marichromatium gracile</name>
    <name type="common">Chromatium gracile</name>
    <dbReference type="NCBI Taxonomy" id="1048"/>
    <lineage>
        <taxon>Bacteria</taxon>
        <taxon>Pseudomonadati</taxon>
        <taxon>Pseudomonadota</taxon>
        <taxon>Gammaproteobacteria</taxon>
        <taxon>Chromatiales</taxon>
        <taxon>Chromatiaceae</taxon>
        <taxon>Marichromatium</taxon>
    </lineage>
</organism>
<dbReference type="RefSeq" id="WP_123141719.1">
    <property type="nucleotide sequence ID" value="NZ_JAKEDQ010000021.1"/>
</dbReference>
<dbReference type="InterPro" id="IPR001790">
    <property type="entry name" value="Ribosomal_uL10"/>
</dbReference>
<gene>
    <name evidence="6" type="primary">rplJ</name>
    <name evidence="7" type="ORF">EDC29_1197</name>
</gene>
<protein>
    <recommendedName>
        <fullName evidence="5 6">Large ribosomal subunit protein uL10</fullName>
    </recommendedName>
</protein>
<dbReference type="InterPro" id="IPR043141">
    <property type="entry name" value="Ribosomal_uL10-like_sf"/>
</dbReference>
<dbReference type="GO" id="GO:0015934">
    <property type="term" value="C:large ribosomal subunit"/>
    <property type="evidence" value="ECO:0007669"/>
    <property type="project" value="InterPro"/>
</dbReference>
<dbReference type="InterPro" id="IPR022973">
    <property type="entry name" value="Ribosomal_uL10_bac"/>
</dbReference>
<reference evidence="7 8" key="1">
    <citation type="submission" date="2019-03" db="EMBL/GenBank/DDBJ databases">
        <title>Genomic Encyclopedia of Type Strains, Phase IV (KMG-IV): sequencing the most valuable type-strain genomes for metagenomic binning, comparative biology and taxonomic classification.</title>
        <authorList>
            <person name="Goeker M."/>
        </authorList>
    </citation>
    <scope>NUCLEOTIDE SEQUENCE [LARGE SCALE GENOMIC DNA]</scope>
    <source>
        <strain evidence="7 8">DSM 203</strain>
    </source>
</reference>
<evidence type="ECO:0000256" key="4">
    <source>
        <dbReference type="ARBA" id="ARBA00023274"/>
    </source>
</evidence>
<dbReference type="Proteomes" id="UP000295247">
    <property type="component" value="Unassembled WGS sequence"/>
</dbReference>
<dbReference type="PROSITE" id="PS01109">
    <property type="entry name" value="RIBOSOMAL_L10"/>
    <property type="match status" value="1"/>
</dbReference>
<keyword evidence="3 6" id="KW-0689">Ribosomal protein</keyword>
<comment type="subunit">
    <text evidence="6">Part of the ribosomal stalk of the 50S ribosomal subunit. The N-terminus interacts with L11 and the large rRNA to form the base of the stalk. The C-terminus forms an elongated spine to which L12 dimers bind in a sequential fashion forming a multimeric L10(L12)X complex.</text>
</comment>
<evidence type="ECO:0000313" key="8">
    <source>
        <dbReference type="Proteomes" id="UP000295247"/>
    </source>
</evidence>
<dbReference type="GO" id="GO:0070180">
    <property type="term" value="F:large ribosomal subunit rRNA binding"/>
    <property type="evidence" value="ECO:0007669"/>
    <property type="project" value="UniProtKB-UniRule"/>
</dbReference>
<evidence type="ECO:0000313" key="7">
    <source>
        <dbReference type="EMBL" id="TCW32499.1"/>
    </source>
</evidence>
<sequence>MALNFAQKEAIVAEVAEVAKSAYSAIGAEYRGLTVDQLTQLRVEARKAGVYVRVVKNTLARRALEGTDFACMQEGLTGPLILAFSQEDPGSAARVAEAFAKDHDKFQVRLIALGGKLLPASELGNLAKMPTYDQAVSMLMATMKAPVQKLAATINEVPGKLVRTVAAIRDAKEAA</sequence>
<evidence type="ECO:0000256" key="3">
    <source>
        <dbReference type="ARBA" id="ARBA00022980"/>
    </source>
</evidence>
<proteinExistence type="inferred from homology"/>
<dbReference type="HAMAP" id="MF_00362">
    <property type="entry name" value="Ribosomal_uL10"/>
    <property type="match status" value="1"/>
</dbReference>
<dbReference type="SUPFAM" id="SSF160369">
    <property type="entry name" value="Ribosomal protein L10-like"/>
    <property type="match status" value="1"/>
</dbReference>
<name>A0A4R4A472_MARGR</name>
<keyword evidence="4 6" id="KW-0687">Ribonucleoprotein</keyword>
<dbReference type="Gene3D" id="6.10.250.2350">
    <property type="match status" value="1"/>
</dbReference>
<evidence type="ECO:0000256" key="6">
    <source>
        <dbReference type="HAMAP-Rule" id="MF_00362"/>
    </source>
</evidence>
<dbReference type="GO" id="GO:0003735">
    <property type="term" value="F:structural constituent of ribosome"/>
    <property type="evidence" value="ECO:0007669"/>
    <property type="project" value="InterPro"/>
</dbReference>
<dbReference type="Gene3D" id="3.30.70.1730">
    <property type="match status" value="1"/>
</dbReference>
<dbReference type="InterPro" id="IPR047865">
    <property type="entry name" value="Ribosomal_uL10_bac_type"/>
</dbReference>
<dbReference type="Pfam" id="PF00466">
    <property type="entry name" value="Ribosomal_L10"/>
    <property type="match status" value="1"/>
</dbReference>
<dbReference type="AlphaFoldDB" id="A0A4R4A472"/>
<evidence type="ECO:0000256" key="1">
    <source>
        <dbReference type="ARBA" id="ARBA00002633"/>
    </source>
</evidence>
<dbReference type="PANTHER" id="PTHR11560">
    <property type="entry name" value="39S RIBOSOMAL PROTEIN L10, MITOCHONDRIAL"/>
    <property type="match status" value="1"/>
</dbReference>
<accession>A0A4R4A472</accession>
<evidence type="ECO:0000256" key="2">
    <source>
        <dbReference type="ARBA" id="ARBA00008889"/>
    </source>
</evidence>
<keyword evidence="6" id="KW-0699">rRNA-binding</keyword>
<dbReference type="GO" id="GO:0006412">
    <property type="term" value="P:translation"/>
    <property type="evidence" value="ECO:0007669"/>
    <property type="project" value="UniProtKB-UniRule"/>
</dbReference>
<dbReference type="EMBL" id="SMDC01000019">
    <property type="protein sequence ID" value="TCW32499.1"/>
    <property type="molecule type" value="Genomic_DNA"/>
</dbReference>
<comment type="function">
    <text evidence="1 6">Forms part of the ribosomal stalk, playing a central role in the interaction of the ribosome with GTP-bound translation factors.</text>
</comment>
<comment type="caution">
    <text evidence="7">The sequence shown here is derived from an EMBL/GenBank/DDBJ whole genome shotgun (WGS) entry which is preliminary data.</text>
</comment>
<comment type="similarity">
    <text evidence="2 6">Belongs to the universal ribosomal protein uL10 family.</text>
</comment>
<dbReference type="NCBIfam" id="NF000955">
    <property type="entry name" value="PRK00099.1-1"/>
    <property type="match status" value="1"/>
</dbReference>